<dbReference type="Proteomes" id="UP001500668">
    <property type="component" value="Unassembled WGS sequence"/>
</dbReference>
<gene>
    <name evidence="2" type="ORF">GCM10010394_41070</name>
</gene>
<reference evidence="3" key="1">
    <citation type="journal article" date="2019" name="Int. J. Syst. Evol. Microbiol.">
        <title>The Global Catalogue of Microorganisms (GCM) 10K type strain sequencing project: providing services to taxonomists for standard genome sequencing and annotation.</title>
        <authorList>
            <consortium name="The Broad Institute Genomics Platform"/>
            <consortium name="The Broad Institute Genome Sequencing Center for Infectious Disease"/>
            <person name="Wu L."/>
            <person name="Ma J."/>
        </authorList>
    </citation>
    <scope>NUCLEOTIDE SEQUENCE [LARGE SCALE GENOMIC DNA]</scope>
    <source>
        <strain evidence="3">JCM 5067</strain>
    </source>
</reference>
<comment type="caution">
    <text evidence="2">The sequence shown here is derived from an EMBL/GenBank/DDBJ whole genome shotgun (WGS) entry which is preliminary data.</text>
</comment>
<evidence type="ECO:0000313" key="3">
    <source>
        <dbReference type="Proteomes" id="UP001500668"/>
    </source>
</evidence>
<protein>
    <submittedName>
        <fullName evidence="2">Uncharacterized protein</fullName>
    </submittedName>
</protein>
<keyword evidence="3" id="KW-1185">Reference proteome</keyword>
<evidence type="ECO:0000256" key="1">
    <source>
        <dbReference type="SAM" id="MobiDB-lite"/>
    </source>
</evidence>
<sequence length="89" mass="9884">MWQTGRGSPGEGDSESYGAERFQEHERPSRGVARRIRSQPSYPTLAERNPPLTVWSTAGAQEAPARRTAPPERCPGALKKREKERPGGR</sequence>
<organism evidence="2 3">
    <name type="scientific">Streptomyces crystallinus</name>
    <dbReference type="NCBI Taxonomy" id="68191"/>
    <lineage>
        <taxon>Bacteria</taxon>
        <taxon>Bacillati</taxon>
        <taxon>Actinomycetota</taxon>
        <taxon>Actinomycetes</taxon>
        <taxon>Kitasatosporales</taxon>
        <taxon>Streptomycetaceae</taxon>
        <taxon>Streptomyces</taxon>
    </lineage>
</organism>
<feature type="region of interest" description="Disordered" evidence="1">
    <location>
        <begin position="1"/>
        <end position="89"/>
    </location>
</feature>
<evidence type="ECO:0000313" key="2">
    <source>
        <dbReference type="EMBL" id="GAA0607029.1"/>
    </source>
</evidence>
<name>A0ABN1G9S3_9ACTN</name>
<accession>A0ABN1G9S3</accession>
<feature type="compositionally biased region" description="Basic and acidic residues" evidence="1">
    <location>
        <begin position="79"/>
        <end position="89"/>
    </location>
</feature>
<proteinExistence type="predicted"/>
<dbReference type="EMBL" id="BAAACA010000025">
    <property type="protein sequence ID" value="GAA0607029.1"/>
    <property type="molecule type" value="Genomic_DNA"/>
</dbReference>